<dbReference type="InterPro" id="IPR024134">
    <property type="entry name" value="SOD_Cu/Zn_/chaperone"/>
</dbReference>
<evidence type="ECO:0000256" key="2">
    <source>
        <dbReference type="SAM" id="SignalP"/>
    </source>
</evidence>
<evidence type="ECO:0000313" key="5">
    <source>
        <dbReference type="Proteomes" id="UP000186922"/>
    </source>
</evidence>
<protein>
    <submittedName>
        <fullName evidence="4">SOD_CuZN2</fullName>
    </submittedName>
</protein>
<feature type="compositionally biased region" description="Basic and acidic residues" evidence="1">
    <location>
        <begin position="49"/>
        <end position="58"/>
    </location>
</feature>
<feature type="region of interest" description="Disordered" evidence="1">
    <location>
        <begin position="26"/>
        <end position="62"/>
    </location>
</feature>
<evidence type="ECO:0000259" key="3">
    <source>
        <dbReference type="Pfam" id="PF00080"/>
    </source>
</evidence>
<dbReference type="SUPFAM" id="SSF49329">
    <property type="entry name" value="Cu,Zn superoxide dismutase-like"/>
    <property type="match status" value="1"/>
</dbReference>
<dbReference type="InterPro" id="IPR036423">
    <property type="entry name" value="SOD-like_Cu/Zn_dom_sf"/>
</dbReference>
<evidence type="ECO:0000256" key="1">
    <source>
        <dbReference type="SAM" id="MobiDB-lite"/>
    </source>
</evidence>
<gene>
    <name evidence="4" type="primary">RvY_00649-1</name>
    <name evidence="4" type="synonym">RvY_00649.1</name>
    <name evidence="4" type="ORF">RvY_00649</name>
</gene>
<feature type="compositionally biased region" description="Basic and acidic residues" evidence="1">
    <location>
        <begin position="26"/>
        <end position="36"/>
    </location>
</feature>
<dbReference type="SMR" id="A0A1D1UHJ9"/>
<keyword evidence="5" id="KW-1185">Reference proteome</keyword>
<dbReference type="EMBL" id="BDGG01000001">
    <property type="protein sequence ID" value="GAU87855.1"/>
    <property type="molecule type" value="Genomic_DNA"/>
</dbReference>
<dbReference type="GO" id="GO:0005507">
    <property type="term" value="F:copper ion binding"/>
    <property type="evidence" value="ECO:0007669"/>
    <property type="project" value="InterPro"/>
</dbReference>
<dbReference type="Gene3D" id="2.60.40.200">
    <property type="entry name" value="Superoxide dismutase, copper/zinc binding domain"/>
    <property type="match status" value="1"/>
</dbReference>
<keyword evidence="2" id="KW-0732">Signal</keyword>
<reference evidence="4 5" key="1">
    <citation type="journal article" date="2016" name="Nat. Commun.">
        <title>Extremotolerant tardigrade genome and improved radiotolerance of human cultured cells by tardigrade-unique protein.</title>
        <authorList>
            <person name="Hashimoto T."/>
            <person name="Horikawa D.D."/>
            <person name="Saito Y."/>
            <person name="Kuwahara H."/>
            <person name="Kozuka-Hata H."/>
            <person name="Shin-I T."/>
            <person name="Minakuchi Y."/>
            <person name="Ohishi K."/>
            <person name="Motoyama A."/>
            <person name="Aizu T."/>
            <person name="Enomoto A."/>
            <person name="Kondo K."/>
            <person name="Tanaka S."/>
            <person name="Hara Y."/>
            <person name="Koshikawa S."/>
            <person name="Sagara H."/>
            <person name="Miura T."/>
            <person name="Yokobori S."/>
            <person name="Miyagawa K."/>
            <person name="Suzuki Y."/>
            <person name="Kubo T."/>
            <person name="Oyama M."/>
            <person name="Kohara Y."/>
            <person name="Fujiyama A."/>
            <person name="Arakawa K."/>
            <person name="Katayama T."/>
            <person name="Toyoda A."/>
            <person name="Kunieda T."/>
        </authorList>
    </citation>
    <scope>NUCLEOTIDE SEQUENCE [LARGE SCALE GENOMIC DNA]</scope>
    <source>
        <strain evidence="4 5">YOKOZUNA-1</strain>
    </source>
</reference>
<organism evidence="4 5">
    <name type="scientific">Ramazzottius varieornatus</name>
    <name type="common">Water bear</name>
    <name type="synonym">Tardigrade</name>
    <dbReference type="NCBI Taxonomy" id="947166"/>
    <lineage>
        <taxon>Eukaryota</taxon>
        <taxon>Metazoa</taxon>
        <taxon>Ecdysozoa</taxon>
        <taxon>Tardigrada</taxon>
        <taxon>Eutardigrada</taxon>
        <taxon>Parachela</taxon>
        <taxon>Hypsibioidea</taxon>
        <taxon>Ramazzottiidae</taxon>
        <taxon>Ramazzottius</taxon>
    </lineage>
</organism>
<dbReference type="STRING" id="947166.A0A1D1UHJ9"/>
<dbReference type="GO" id="GO:0006801">
    <property type="term" value="P:superoxide metabolic process"/>
    <property type="evidence" value="ECO:0007669"/>
    <property type="project" value="InterPro"/>
</dbReference>
<feature type="chain" id="PRO_5008897224" evidence="2">
    <location>
        <begin position="19"/>
        <end position="162"/>
    </location>
</feature>
<proteinExistence type="predicted"/>
<dbReference type="InterPro" id="IPR001424">
    <property type="entry name" value="SOD_Cu_Zn_dom"/>
</dbReference>
<dbReference type="PRINTS" id="PR00068">
    <property type="entry name" value="CUZNDISMTASE"/>
</dbReference>
<name>A0A1D1UHJ9_RAMVA</name>
<comment type="caution">
    <text evidence="4">The sequence shown here is derived from an EMBL/GenBank/DDBJ whole genome shotgun (WGS) entry which is preliminary data.</text>
</comment>
<feature type="signal peptide" evidence="2">
    <location>
        <begin position="1"/>
        <end position="18"/>
    </location>
</feature>
<sequence length="162" mass="17198">MKLLLAFALCFGVVSVDAAMRDSEGRNAAGNRREDGNANMNRFGVPVGRGDDRNDRNNGNDNNECSLNTVYINTQAVVVLVPAAGNVTGTINLYQTDGQGPVTVNGTVYGLGSNGQYGIHIHEYGNLGHGCNSAGEQFNPDGYSHGDLSDRVRYAGDLGMEQ</sequence>
<evidence type="ECO:0000313" key="4">
    <source>
        <dbReference type="EMBL" id="GAU87855.1"/>
    </source>
</evidence>
<dbReference type="Pfam" id="PF00080">
    <property type="entry name" value="Sod_Cu"/>
    <property type="match status" value="1"/>
</dbReference>
<feature type="domain" description="Superoxide dismutase copper/zinc binding" evidence="3">
    <location>
        <begin position="87"/>
        <end position="159"/>
    </location>
</feature>
<dbReference type="Proteomes" id="UP000186922">
    <property type="component" value="Unassembled WGS sequence"/>
</dbReference>
<dbReference type="AlphaFoldDB" id="A0A1D1UHJ9"/>
<accession>A0A1D1UHJ9</accession>
<dbReference type="PANTHER" id="PTHR10003">
    <property type="entry name" value="SUPEROXIDE DISMUTASE CU-ZN -RELATED"/>
    <property type="match status" value="1"/>
</dbReference>